<comment type="subcellular location">
    <subcellularLocation>
        <location evidence="3">Secreted</location>
        <location evidence="3">Extracellular space</location>
        <location evidence="3">Apoplast</location>
    </subcellularLocation>
</comment>
<feature type="domain" description="Plastocyanin-like" evidence="14">
    <location>
        <begin position="347"/>
        <end position="453"/>
    </location>
</feature>
<feature type="non-terminal residue" evidence="15">
    <location>
        <position position="453"/>
    </location>
</feature>
<evidence type="ECO:0000313" key="15">
    <source>
        <dbReference type="EMBL" id="KAH9289017.1"/>
    </source>
</evidence>
<dbReference type="InterPro" id="IPR034285">
    <property type="entry name" value="CuRO_2_LCC"/>
</dbReference>
<dbReference type="GO" id="GO:0052716">
    <property type="term" value="F:hydroquinone:oxygen oxidoreductase activity"/>
    <property type="evidence" value="ECO:0007669"/>
    <property type="project" value="UniProtKB-EC"/>
</dbReference>
<evidence type="ECO:0000256" key="2">
    <source>
        <dbReference type="ARBA" id="ARBA00001935"/>
    </source>
</evidence>
<dbReference type="GO" id="GO:0048046">
    <property type="term" value="C:apoplast"/>
    <property type="evidence" value="ECO:0007669"/>
    <property type="project" value="UniProtKB-SubCell"/>
</dbReference>
<dbReference type="PANTHER" id="PTHR11709">
    <property type="entry name" value="MULTI-COPPER OXIDASE"/>
    <property type="match status" value="1"/>
</dbReference>
<dbReference type="Proteomes" id="UP000824469">
    <property type="component" value="Unassembled WGS sequence"/>
</dbReference>
<keyword evidence="11" id="KW-0186">Copper</keyword>
<keyword evidence="12" id="KW-0439">Lignin degradation</keyword>
<evidence type="ECO:0000256" key="6">
    <source>
        <dbReference type="ARBA" id="ARBA00022523"/>
    </source>
</evidence>
<dbReference type="PANTHER" id="PTHR11709:SF522">
    <property type="entry name" value="LACCASE-4"/>
    <property type="match status" value="1"/>
</dbReference>
<evidence type="ECO:0000313" key="16">
    <source>
        <dbReference type="Proteomes" id="UP000824469"/>
    </source>
</evidence>
<evidence type="ECO:0000256" key="7">
    <source>
        <dbReference type="ARBA" id="ARBA00022525"/>
    </source>
</evidence>
<evidence type="ECO:0000256" key="8">
    <source>
        <dbReference type="ARBA" id="ARBA00022723"/>
    </source>
</evidence>
<dbReference type="FunFam" id="2.60.40.420:FF:000049">
    <property type="entry name" value="Laccase"/>
    <property type="match status" value="1"/>
</dbReference>
<evidence type="ECO:0000256" key="3">
    <source>
        <dbReference type="ARBA" id="ARBA00004271"/>
    </source>
</evidence>
<evidence type="ECO:0000259" key="13">
    <source>
        <dbReference type="Pfam" id="PF00394"/>
    </source>
</evidence>
<dbReference type="EC" id="1.10.3.2" evidence="5"/>
<dbReference type="Gene3D" id="2.60.40.420">
    <property type="entry name" value="Cupredoxins - blue copper proteins"/>
    <property type="match status" value="3"/>
</dbReference>
<keyword evidence="6" id="KW-0052">Apoplast</keyword>
<comment type="caution">
    <text evidence="15">The sequence shown here is derived from an EMBL/GenBank/DDBJ whole genome shotgun (WGS) entry which is preliminary data.</text>
</comment>
<keyword evidence="10" id="KW-0560">Oxidoreductase</keyword>
<dbReference type="GO" id="GO:0046274">
    <property type="term" value="P:lignin catabolic process"/>
    <property type="evidence" value="ECO:0007669"/>
    <property type="project" value="UniProtKB-KW"/>
</dbReference>
<keyword evidence="7" id="KW-0964">Secreted</keyword>
<dbReference type="InterPro" id="IPR011706">
    <property type="entry name" value="Cu-oxidase_C"/>
</dbReference>
<feature type="domain" description="Plastocyanin-like" evidence="13">
    <location>
        <begin position="95"/>
        <end position="240"/>
    </location>
</feature>
<evidence type="ECO:0000256" key="5">
    <source>
        <dbReference type="ARBA" id="ARBA00012297"/>
    </source>
</evidence>
<evidence type="ECO:0000259" key="14">
    <source>
        <dbReference type="Pfam" id="PF07731"/>
    </source>
</evidence>
<dbReference type="Pfam" id="PF00394">
    <property type="entry name" value="Cu-oxidase"/>
    <property type="match status" value="1"/>
</dbReference>
<dbReference type="OMA" id="CHIQVHT"/>
<proteinExistence type="inferred from homology"/>
<dbReference type="SUPFAM" id="SSF49503">
    <property type="entry name" value="Cupredoxins"/>
    <property type="match status" value="3"/>
</dbReference>
<dbReference type="InterPro" id="IPR008972">
    <property type="entry name" value="Cupredoxin"/>
</dbReference>
<evidence type="ECO:0000256" key="9">
    <source>
        <dbReference type="ARBA" id="ARBA00022737"/>
    </source>
</evidence>
<name>A0AA38F5K2_TAXCH</name>
<evidence type="ECO:0000256" key="1">
    <source>
        <dbReference type="ARBA" id="ARBA00000349"/>
    </source>
</evidence>
<gene>
    <name evidence="15" type="ORF">KI387_033134</name>
</gene>
<keyword evidence="8" id="KW-0479">Metal-binding</keyword>
<evidence type="ECO:0000256" key="11">
    <source>
        <dbReference type="ARBA" id="ARBA00023008"/>
    </source>
</evidence>
<evidence type="ECO:0000256" key="4">
    <source>
        <dbReference type="ARBA" id="ARBA00010609"/>
    </source>
</evidence>
<dbReference type="AlphaFoldDB" id="A0AA38F5K2"/>
<dbReference type="Pfam" id="PF07731">
    <property type="entry name" value="Cu-oxidase_2"/>
    <property type="match status" value="1"/>
</dbReference>
<reference evidence="15 16" key="1">
    <citation type="journal article" date="2021" name="Nat. Plants">
        <title>The Taxus genome provides insights into paclitaxel biosynthesis.</title>
        <authorList>
            <person name="Xiong X."/>
            <person name="Gou J."/>
            <person name="Liao Q."/>
            <person name="Li Y."/>
            <person name="Zhou Q."/>
            <person name="Bi G."/>
            <person name="Li C."/>
            <person name="Du R."/>
            <person name="Wang X."/>
            <person name="Sun T."/>
            <person name="Guo L."/>
            <person name="Liang H."/>
            <person name="Lu P."/>
            <person name="Wu Y."/>
            <person name="Zhang Z."/>
            <person name="Ro D.K."/>
            <person name="Shang Y."/>
            <person name="Huang S."/>
            <person name="Yan J."/>
        </authorList>
    </citation>
    <scope>NUCLEOTIDE SEQUENCE [LARGE SCALE GENOMIC DNA]</scope>
    <source>
        <strain evidence="15">Ta-2019</strain>
    </source>
</reference>
<evidence type="ECO:0000256" key="10">
    <source>
        <dbReference type="ARBA" id="ARBA00023002"/>
    </source>
</evidence>
<evidence type="ECO:0000256" key="12">
    <source>
        <dbReference type="ARBA" id="ARBA00023185"/>
    </source>
</evidence>
<accession>A0AA38F5K2</accession>
<comment type="catalytic activity">
    <reaction evidence="1">
        <text>4 hydroquinone + O2 = 4 benzosemiquinone + 2 H2O</text>
        <dbReference type="Rhea" id="RHEA:11276"/>
        <dbReference type="ChEBI" id="CHEBI:15377"/>
        <dbReference type="ChEBI" id="CHEBI:15379"/>
        <dbReference type="ChEBI" id="CHEBI:17594"/>
        <dbReference type="ChEBI" id="CHEBI:17977"/>
        <dbReference type="EC" id="1.10.3.2"/>
    </reaction>
</comment>
<comment type="similarity">
    <text evidence="4">Belongs to the multicopper oxidase family.</text>
</comment>
<keyword evidence="16" id="KW-1185">Reference proteome</keyword>
<organism evidence="15 16">
    <name type="scientific">Taxus chinensis</name>
    <name type="common">Chinese yew</name>
    <name type="synonym">Taxus wallichiana var. chinensis</name>
    <dbReference type="NCBI Taxonomy" id="29808"/>
    <lineage>
        <taxon>Eukaryota</taxon>
        <taxon>Viridiplantae</taxon>
        <taxon>Streptophyta</taxon>
        <taxon>Embryophyta</taxon>
        <taxon>Tracheophyta</taxon>
        <taxon>Spermatophyta</taxon>
        <taxon>Pinopsida</taxon>
        <taxon>Pinidae</taxon>
        <taxon>Conifers II</taxon>
        <taxon>Cupressales</taxon>
        <taxon>Taxaceae</taxon>
        <taxon>Taxus</taxon>
    </lineage>
</organism>
<dbReference type="InterPro" id="IPR001117">
    <property type="entry name" value="Cu-oxidase_2nd"/>
</dbReference>
<sequence length="453" mass="49267">MTIDFNSLIHSVYYVQIQMKNVTRLCHTKSVITVNGQYPGPPIVAREGDRVVVNVTNHVTNNVTIHWHGVRQLRSAWADGPAYITQCPIRTGQREWWNADTETVISQALQNGGGPNVSDAYTINGLPGLLYNCSVKDTFRLKVTPGKTYLLRIINAALNDELFFGIANHTVTVVEADAVYVKPFQTDVILITPGQTTNVLFTAKSQTAPNTTFIMSARPYVTGTGTFDNSTTVGILEYGSNLTASNSSISFPALPALNDTSFAANFSLKIRSLGSKKFPAAVPQKVDRQFLFTVGLGLNPCPNGQTCQGPNGTKFAAVNNISFVLPTAALLQAHFFGHSKGVYNSTFPDNPPFLFNFSGTPPNNTRTLNNTRVKVVPFNSSIQLVLQGTSFVGPESHPLHLHGYNFFIVGQGVGNYNATTDPSNFNLVDPPERNTVGVPKGGWVALRFRADNP</sequence>
<protein>
    <recommendedName>
        <fullName evidence="5">laccase</fullName>
        <ecNumber evidence="5">1.10.3.2</ecNumber>
    </recommendedName>
</protein>
<dbReference type="GO" id="GO:0005507">
    <property type="term" value="F:copper ion binding"/>
    <property type="evidence" value="ECO:0007669"/>
    <property type="project" value="InterPro"/>
</dbReference>
<dbReference type="InterPro" id="IPR045087">
    <property type="entry name" value="Cu-oxidase_fam"/>
</dbReference>
<dbReference type="CDD" id="cd13875">
    <property type="entry name" value="CuRO_2_LCC_plant"/>
    <property type="match status" value="1"/>
</dbReference>
<keyword evidence="9" id="KW-0677">Repeat</keyword>
<dbReference type="EMBL" id="JAHRHJ020003813">
    <property type="protein sequence ID" value="KAH9289017.1"/>
    <property type="molecule type" value="Genomic_DNA"/>
</dbReference>
<comment type="cofactor">
    <cofactor evidence="2">
        <name>Cu cation</name>
        <dbReference type="ChEBI" id="CHEBI:23378"/>
    </cofactor>
</comment>